<dbReference type="InterPro" id="IPR036397">
    <property type="entry name" value="RNaseH_sf"/>
</dbReference>
<dbReference type="OrthoDB" id="96219at2759"/>
<comment type="caution">
    <text evidence="1">The sequence shown here is derived from an EMBL/GenBank/DDBJ whole genome shotgun (WGS) entry which is preliminary data.</text>
</comment>
<gene>
    <name evidence="1" type="ORF">As57867_011205</name>
</gene>
<evidence type="ECO:0008006" key="2">
    <source>
        <dbReference type="Google" id="ProtNLM"/>
    </source>
</evidence>
<dbReference type="GO" id="GO:0003676">
    <property type="term" value="F:nucleic acid binding"/>
    <property type="evidence" value="ECO:0007669"/>
    <property type="project" value="InterPro"/>
</dbReference>
<dbReference type="PANTHER" id="PTHR47169">
    <property type="entry name" value="OS01G0541250 PROTEIN"/>
    <property type="match status" value="1"/>
</dbReference>
<dbReference type="Gene3D" id="3.30.420.10">
    <property type="entry name" value="Ribonuclease H-like superfamily/Ribonuclease H"/>
    <property type="match status" value="1"/>
</dbReference>
<name>A0A6A4YQK7_9STRA</name>
<accession>A0A6A4YQK7</accession>
<evidence type="ECO:0000313" key="1">
    <source>
        <dbReference type="EMBL" id="KAF0698111.1"/>
    </source>
</evidence>
<organism evidence="1">
    <name type="scientific">Aphanomyces stellatus</name>
    <dbReference type="NCBI Taxonomy" id="120398"/>
    <lineage>
        <taxon>Eukaryota</taxon>
        <taxon>Sar</taxon>
        <taxon>Stramenopiles</taxon>
        <taxon>Oomycota</taxon>
        <taxon>Saprolegniomycetes</taxon>
        <taxon>Saprolegniales</taxon>
        <taxon>Verrucalvaceae</taxon>
        <taxon>Aphanomyces</taxon>
    </lineage>
</organism>
<dbReference type="AlphaFoldDB" id="A0A6A4YQK7"/>
<proteinExistence type="predicted"/>
<protein>
    <recommendedName>
        <fullName evidence="2">Transposase Tc1-like domain-containing protein</fullName>
    </recommendedName>
</protein>
<feature type="non-terminal residue" evidence="1">
    <location>
        <position position="199"/>
    </location>
</feature>
<sequence>MGRQDLTIEEREAILRELFLISSGSFKARLPNGFGDALAAKYNCHITTIRNVLKRAKEQGVVEGNMMVSVASKKKGRVVRKPAHAPEQVKEALLKLPLAQRTNLRSISAKTGISLGSLHRYLKHGMFRAHSSSIRPPLTDANKYNRLQFAMSMINEGMDFKDMLEYVHLDEKWFYITQERRRFYVVPGEKEPERHCKSK</sequence>
<reference evidence="1" key="1">
    <citation type="submission" date="2019-06" db="EMBL/GenBank/DDBJ databases">
        <title>Genomics analysis of Aphanomyces spp. identifies a new class of oomycete effector associated with host adaptation.</title>
        <authorList>
            <person name="Gaulin E."/>
        </authorList>
    </citation>
    <scope>NUCLEOTIDE SEQUENCE</scope>
    <source>
        <strain evidence="1">CBS 578.67</strain>
    </source>
</reference>
<dbReference type="EMBL" id="VJMH01005262">
    <property type="protein sequence ID" value="KAF0698111.1"/>
    <property type="molecule type" value="Genomic_DNA"/>
</dbReference>